<evidence type="ECO:0000256" key="2">
    <source>
        <dbReference type="ARBA" id="ARBA00023002"/>
    </source>
</evidence>
<dbReference type="InterPro" id="IPR029510">
    <property type="entry name" value="Ald_DH_CS_GLU"/>
</dbReference>
<dbReference type="RefSeq" id="WP_163771237.1">
    <property type="nucleotide sequence ID" value="NZ_JAAGXA010000003.1"/>
</dbReference>
<keyword evidence="9" id="KW-1185">Reference proteome</keyword>
<dbReference type="SUPFAM" id="SSF53720">
    <property type="entry name" value="ALDH-like"/>
    <property type="match status" value="1"/>
</dbReference>
<dbReference type="GO" id="GO:0004029">
    <property type="term" value="F:aldehyde dehydrogenase (NAD+) activity"/>
    <property type="evidence" value="ECO:0007669"/>
    <property type="project" value="UniProtKB-EC"/>
</dbReference>
<keyword evidence="2 6" id="KW-0560">Oxidoreductase</keyword>
<name>A0A6P0HH19_9ACTN</name>
<dbReference type="FunFam" id="3.40.605.10:FF:000007">
    <property type="entry name" value="NAD/NADP-dependent betaine aldehyde dehydrogenase"/>
    <property type="match status" value="1"/>
</dbReference>
<dbReference type="EMBL" id="JAAGXA010000003">
    <property type="protein sequence ID" value="NEN77881.1"/>
    <property type="molecule type" value="Genomic_DNA"/>
</dbReference>
<sequence length="500" mass="52189">MRRFANFIDGEWVEHAGATLPVDDPSTGEQIAEVPDSDTTVVDRAVAAARRAFDTGSWRRMSAADRADRLRALARVLETRFDGLVDDLVADSGSTARFAPMMQVGAPLAHLRDFADMAPLLAAPAAYPVQTTPGFGQWELHREPIGVVGAFSPYNFPLFMAVWKVAPALLAGNTVVLKPSPLTPYGPDALARAAAEAGIPPGVLNLVHGDRVAGEALAEHPGVDLLTFTGSSAVGSLVMGAAARGLKDVVLELGGKSPGLVLPDADPELAVRGMLFSSLMHAGQACVALTRMLVPASQRDDYLDLLAERAGAVSLGPAADLATDVGPVISEAARQRVEKLVSAGLEAGGRALVGGTPPVGVPEGGHYVTPTVIVDAAPDNPVVREEVFGPVLVVQTYDDVEHGIRLANDTPYGLAAGVWGGDLQRARQVALRLRGGLTWVNDAAQADVARTPFVGRGRSGVGGELGPEGLFAYTVTRSLYTALDADVGARPYGVVGSEWE</sequence>
<dbReference type="PANTHER" id="PTHR42804:SF1">
    <property type="entry name" value="ALDEHYDE DEHYDROGENASE-RELATED"/>
    <property type="match status" value="1"/>
</dbReference>
<organism evidence="8 9">
    <name type="scientific">Nocardioides zeae</name>
    <dbReference type="NCBI Taxonomy" id="1457234"/>
    <lineage>
        <taxon>Bacteria</taxon>
        <taxon>Bacillati</taxon>
        <taxon>Actinomycetota</taxon>
        <taxon>Actinomycetes</taxon>
        <taxon>Propionibacteriales</taxon>
        <taxon>Nocardioidaceae</taxon>
        <taxon>Nocardioides</taxon>
    </lineage>
</organism>
<protein>
    <recommendedName>
        <fullName evidence="3">aldehyde dehydrogenase (NAD(+))</fullName>
        <ecNumber evidence="3">1.2.1.3</ecNumber>
    </recommendedName>
</protein>
<evidence type="ECO:0000256" key="6">
    <source>
        <dbReference type="RuleBase" id="RU003345"/>
    </source>
</evidence>
<dbReference type="PANTHER" id="PTHR42804">
    <property type="entry name" value="ALDEHYDE DEHYDROGENASE"/>
    <property type="match status" value="1"/>
</dbReference>
<evidence type="ECO:0000313" key="8">
    <source>
        <dbReference type="EMBL" id="NEN77881.1"/>
    </source>
</evidence>
<gene>
    <name evidence="8" type="ORF">G3T38_06285</name>
</gene>
<dbReference type="Gene3D" id="3.40.605.10">
    <property type="entry name" value="Aldehyde Dehydrogenase, Chain A, domain 1"/>
    <property type="match status" value="1"/>
</dbReference>
<dbReference type="InterPro" id="IPR016163">
    <property type="entry name" value="Ald_DH_C"/>
</dbReference>
<dbReference type="Proteomes" id="UP000468687">
    <property type="component" value="Unassembled WGS sequence"/>
</dbReference>
<evidence type="ECO:0000256" key="3">
    <source>
        <dbReference type="ARBA" id="ARBA00024226"/>
    </source>
</evidence>
<dbReference type="InterPro" id="IPR015590">
    <property type="entry name" value="Aldehyde_DH_dom"/>
</dbReference>
<feature type="active site" evidence="5">
    <location>
        <position position="252"/>
    </location>
</feature>
<dbReference type="InterPro" id="IPR016160">
    <property type="entry name" value="Ald_DH_CS_CYS"/>
</dbReference>
<evidence type="ECO:0000256" key="4">
    <source>
        <dbReference type="ARBA" id="ARBA00049194"/>
    </source>
</evidence>
<dbReference type="InterPro" id="IPR016161">
    <property type="entry name" value="Ald_DH/histidinol_DH"/>
</dbReference>
<dbReference type="Gene3D" id="3.40.309.10">
    <property type="entry name" value="Aldehyde Dehydrogenase, Chain A, domain 2"/>
    <property type="match status" value="1"/>
</dbReference>
<evidence type="ECO:0000313" key="9">
    <source>
        <dbReference type="Proteomes" id="UP000468687"/>
    </source>
</evidence>
<comment type="caution">
    <text evidence="8">The sequence shown here is derived from an EMBL/GenBank/DDBJ whole genome shotgun (WGS) entry which is preliminary data.</text>
</comment>
<dbReference type="AlphaFoldDB" id="A0A6P0HH19"/>
<dbReference type="PROSITE" id="PS00070">
    <property type="entry name" value="ALDEHYDE_DEHYDR_CYS"/>
    <property type="match status" value="1"/>
</dbReference>
<comment type="similarity">
    <text evidence="1 6">Belongs to the aldehyde dehydrogenase family.</text>
</comment>
<dbReference type="InterPro" id="IPR016162">
    <property type="entry name" value="Ald_DH_N"/>
</dbReference>
<dbReference type="Pfam" id="PF00171">
    <property type="entry name" value="Aldedh"/>
    <property type="match status" value="1"/>
</dbReference>
<reference evidence="8 9" key="1">
    <citation type="journal article" date="2014" name="Int. J. Syst. Evol. Microbiol.">
        <title>Nocardioides zeae sp. nov., isolated from the stem of Zea mays.</title>
        <authorList>
            <person name="Glaeser S.P."/>
            <person name="McInroy J.A."/>
            <person name="Busse H.J."/>
            <person name="Kampfer P."/>
        </authorList>
    </citation>
    <scope>NUCLEOTIDE SEQUENCE [LARGE SCALE GENOMIC DNA]</scope>
    <source>
        <strain evidence="8 9">JCM 30728</strain>
    </source>
</reference>
<accession>A0A6P0HH19</accession>
<evidence type="ECO:0000259" key="7">
    <source>
        <dbReference type="Pfam" id="PF00171"/>
    </source>
</evidence>
<proteinExistence type="inferred from homology"/>
<evidence type="ECO:0000256" key="1">
    <source>
        <dbReference type="ARBA" id="ARBA00009986"/>
    </source>
</evidence>
<dbReference type="EC" id="1.2.1.3" evidence="3"/>
<dbReference type="PROSITE" id="PS00687">
    <property type="entry name" value="ALDEHYDE_DEHYDR_GLU"/>
    <property type="match status" value="1"/>
</dbReference>
<feature type="domain" description="Aldehyde dehydrogenase" evidence="7">
    <location>
        <begin position="12"/>
        <end position="478"/>
    </location>
</feature>
<comment type="catalytic activity">
    <reaction evidence="4">
        <text>an aldehyde + NAD(+) + H2O = a carboxylate + NADH + 2 H(+)</text>
        <dbReference type="Rhea" id="RHEA:16185"/>
        <dbReference type="ChEBI" id="CHEBI:15377"/>
        <dbReference type="ChEBI" id="CHEBI:15378"/>
        <dbReference type="ChEBI" id="CHEBI:17478"/>
        <dbReference type="ChEBI" id="CHEBI:29067"/>
        <dbReference type="ChEBI" id="CHEBI:57540"/>
        <dbReference type="ChEBI" id="CHEBI:57945"/>
        <dbReference type="EC" id="1.2.1.3"/>
    </reaction>
</comment>
<evidence type="ECO:0000256" key="5">
    <source>
        <dbReference type="PROSITE-ProRule" id="PRU10007"/>
    </source>
</evidence>